<dbReference type="GO" id="GO:0000981">
    <property type="term" value="F:DNA-binding transcription factor activity, RNA polymerase II-specific"/>
    <property type="evidence" value="ECO:0007669"/>
    <property type="project" value="UniProtKB-ARBA"/>
</dbReference>
<sequence length="105" mass="11593">IKSAKYATSQDSRGAIPVFQFEINGHPILWDSENGYVHFTGIWKALGNSKADIVKIVDGNPDLQVKKVRGGCLTIQGTWMPFESARALCVNNAWALRFDLVPVFG</sequence>
<dbReference type="GO" id="GO:0033309">
    <property type="term" value="C:SBF transcription complex"/>
    <property type="evidence" value="ECO:0007669"/>
    <property type="project" value="TreeGrafter"/>
</dbReference>
<dbReference type="EMBL" id="KV922302">
    <property type="protein sequence ID" value="ORE00761.1"/>
    <property type="molecule type" value="Genomic_DNA"/>
</dbReference>
<organism evidence="2">
    <name type="scientific">Rhizopus microsporus var. microsporus</name>
    <dbReference type="NCBI Taxonomy" id="86635"/>
    <lineage>
        <taxon>Eukaryota</taxon>
        <taxon>Fungi</taxon>
        <taxon>Fungi incertae sedis</taxon>
        <taxon>Mucoromycota</taxon>
        <taxon>Mucoromycotina</taxon>
        <taxon>Mucoromycetes</taxon>
        <taxon>Mucorales</taxon>
        <taxon>Mucorineae</taxon>
        <taxon>Rhizopodaceae</taxon>
        <taxon>Rhizopus</taxon>
    </lineage>
</organism>
<reference evidence="2" key="1">
    <citation type="journal article" date="2016" name="Proc. Natl. Acad. Sci. U.S.A.">
        <title>Lipid metabolic changes in an early divergent fungus govern the establishment of a mutualistic symbiosis with endobacteria.</title>
        <authorList>
            <person name="Lastovetsky O.A."/>
            <person name="Gaspar M.L."/>
            <person name="Mondo S.J."/>
            <person name="LaButti K.M."/>
            <person name="Sandor L."/>
            <person name="Grigoriev I.V."/>
            <person name="Henry S.A."/>
            <person name="Pawlowska T.E."/>
        </authorList>
    </citation>
    <scope>NUCLEOTIDE SEQUENCE [LARGE SCALE GENOMIC DNA]</scope>
    <source>
        <strain evidence="2">ATCC 52814</strain>
    </source>
</reference>
<feature type="non-terminal residue" evidence="2">
    <location>
        <position position="1"/>
    </location>
</feature>
<dbReference type="InterPro" id="IPR051642">
    <property type="entry name" value="SWI6-like"/>
</dbReference>
<protein>
    <submittedName>
        <fullName evidence="2">DNA-binding domain of Mlu1-box binding protein MBP1</fullName>
    </submittedName>
</protein>
<accession>A0A1X0QLY7</accession>
<dbReference type="VEuPathDB" id="FungiDB:BCV72DRAFT_169659"/>
<dbReference type="SUPFAM" id="SSF54616">
    <property type="entry name" value="DNA-binding domain of Mlu1-box binding protein MBP1"/>
    <property type="match status" value="1"/>
</dbReference>
<proteinExistence type="predicted"/>
<dbReference type="GO" id="GO:0003677">
    <property type="term" value="F:DNA binding"/>
    <property type="evidence" value="ECO:0007669"/>
    <property type="project" value="UniProtKB-KW"/>
</dbReference>
<dbReference type="PROSITE" id="PS51299">
    <property type="entry name" value="HTH_APSES"/>
    <property type="match status" value="1"/>
</dbReference>
<dbReference type="InterPro" id="IPR036887">
    <property type="entry name" value="HTH_APSES_sf"/>
</dbReference>
<dbReference type="GO" id="GO:0030907">
    <property type="term" value="C:MBF transcription complex"/>
    <property type="evidence" value="ECO:0007669"/>
    <property type="project" value="TreeGrafter"/>
</dbReference>
<dbReference type="Gene3D" id="3.10.260.10">
    <property type="entry name" value="Transcription regulator HTH, APSES-type DNA-binding domain"/>
    <property type="match status" value="1"/>
</dbReference>
<dbReference type="PANTHER" id="PTHR43828">
    <property type="entry name" value="ASPARAGINASE"/>
    <property type="match status" value="1"/>
</dbReference>
<dbReference type="OrthoDB" id="5562739at2759"/>
<dbReference type="AlphaFoldDB" id="A0A1X0QLY7"/>
<feature type="domain" description="HTH APSES-type" evidence="1">
    <location>
        <begin position="5"/>
        <end position="105"/>
    </location>
</feature>
<dbReference type="Proteomes" id="UP000242414">
    <property type="component" value="Unassembled WGS sequence"/>
</dbReference>
<feature type="non-terminal residue" evidence="2">
    <location>
        <position position="105"/>
    </location>
</feature>
<name>A0A1X0QLY7_RHIZD</name>
<keyword evidence="2" id="KW-0238">DNA-binding</keyword>
<evidence type="ECO:0000313" key="2">
    <source>
        <dbReference type="EMBL" id="ORE00761.1"/>
    </source>
</evidence>
<dbReference type="InterPro" id="IPR003163">
    <property type="entry name" value="Tscrpt_reg_HTH_APSES-type"/>
</dbReference>
<evidence type="ECO:0000259" key="1">
    <source>
        <dbReference type="PROSITE" id="PS51299"/>
    </source>
</evidence>
<gene>
    <name evidence="2" type="ORF">BCV72DRAFT_169659</name>
</gene>
<dbReference type="PANTHER" id="PTHR43828:SF5">
    <property type="entry name" value="TRANSCRIPTIONAL REPRESSOR XBP1"/>
    <property type="match status" value="1"/>
</dbReference>